<dbReference type="InterPro" id="IPR040217">
    <property type="entry name" value="ACR1-12"/>
</dbReference>
<keyword evidence="1 2" id="KW-0677">Repeat</keyword>
<evidence type="ECO:0000256" key="1">
    <source>
        <dbReference type="ARBA" id="ARBA00022737"/>
    </source>
</evidence>
<protein>
    <recommendedName>
        <fullName evidence="2">ACT domain-containing protein ACR</fullName>
    </recommendedName>
    <alternativeName>
        <fullName evidence="2">Protein ACT DOMAIN REPEATS</fullName>
    </alternativeName>
</protein>
<evidence type="ECO:0000256" key="2">
    <source>
        <dbReference type="RuleBase" id="RU369043"/>
    </source>
</evidence>
<evidence type="ECO:0000313" key="3">
    <source>
        <dbReference type="EMBL" id="PKI62470.1"/>
    </source>
</evidence>
<dbReference type="PANTHER" id="PTHR31096">
    <property type="entry name" value="ACT DOMAIN-CONTAINING PROTEIN ACR4-RELATED"/>
    <property type="match status" value="1"/>
</dbReference>
<comment type="function">
    <text evidence="2">Binds amino acids.</text>
</comment>
<keyword evidence="4" id="KW-1185">Reference proteome</keyword>
<reference evidence="3 4" key="1">
    <citation type="submission" date="2017-11" db="EMBL/GenBank/DDBJ databases">
        <title>De-novo sequencing of pomegranate (Punica granatum L.) genome.</title>
        <authorList>
            <person name="Akparov Z."/>
            <person name="Amiraslanov A."/>
            <person name="Hajiyeva S."/>
            <person name="Abbasov M."/>
            <person name="Kaur K."/>
            <person name="Hamwieh A."/>
            <person name="Solovyev V."/>
            <person name="Salamov A."/>
            <person name="Braich B."/>
            <person name="Kosarev P."/>
            <person name="Mahmoud A."/>
            <person name="Hajiyev E."/>
            <person name="Babayeva S."/>
            <person name="Izzatullayeva V."/>
            <person name="Mammadov A."/>
            <person name="Mammadov A."/>
            <person name="Sharifova S."/>
            <person name="Ojaghi J."/>
            <person name="Eynullazada K."/>
            <person name="Bayramov B."/>
            <person name="Abdulazimova A."/>
            <person name="Shahmuradov I."/>
        </authorList>
    </citation>
    <scope>NUCLEOTIDE SEQUENCE [LARGE SCALE GENOMIC DNA]</scope>
    <source>
        <strain evidence="4">cv. AG2017</strain>
        <tissue evidence="3">Leaf</tissue>
    </source>
</reference>
<organism evidence="3 4">
    <name type="scientific">Punica granatum</name>
    <name type="common">Pomegranate</name>
    <dbReference type="NCBI Taxonomy" id="22663"/>
    <lineage>
        <taxon>Eukaryota</taxon>
        <taxon>Viridiplantae</taxon>
        <taxon>Streptophyta</taxon>
        <taxon>Embryophyta</taxon>
        <taxon>Tracheophyta</taxon>
        <taxon>Spermatophyta</taxon>
        <taxon>Magnoliopsida</taxon>
        <taxon>eudicotyledons</taxon>
        <taxon>Gunneridae</taxon>
        <taxon>Pentapetalae</taxon>
        <taxon>rosids</taxon>
        <taxon>malvids</taxon>
        <taxon>Myrtales</taxon>
        <taxon>Lythraceae</taxon>
        <taxon>Punica</taxon>
    </lineage>
</organism>
<dbReference type="GO" id="GO:0016597">
    <property type="term" value="F:amino acid binding"/>
    <property type="evidence" value="ECO:0007669"/>
    <property type="project" value="UniProtKB-UniRule"/>
</dbReference>
<dbReference type="AlphaFoldDB" id="A0A2I0K2V4"/>
<sequence length="187" mass="20646">MKEKRDQDGTKITDEDVLDYVRNVLVPELSILFSSISIGLKPSIEYTTIEPLGSDRPGRLSDVNAVLTDLSCNIDLNLDVCTKDTVGLLLDVTQIFRESGLPLMRAVVTTNGKRDFRCPQVIRWWNIETNLFDISGSVQLGEAEDQASEVCREIDGGSWGLPMASFLIRRISLVLPCGNLYGGPSNP</sequence>
<evidence type="ECO:0000313" key="4">
    <source>
        <dbReference type="Proteomes" id="UP000233551"/>
    </source>
</evidence>
<proteinExistence type="predicted"/>
<dbReference type="PANTHER" id="PTHR31096:SF22">
    <property type="entry name" value="ACT DOMAIN-CONTAINING PROTEIN ACR4"/>
    <property type="match status" value="1"/>
</dbReference>
<dbReference type="EMBL" id="PGOL01000968">
    <property type="protein sequence ID" value="PKI62470.1"/>
    <property type="molecule type" value="Genomic_DNA"/>
</dbReference>
<dbReference type="STRING" id="22663.A0A2I0K2V4"/>
<gene>
    <name evidence="3" type="ORF">CRG98_017094</name>
</gene>
<comment type="caution">
    <text evidence="3">The sequence shown here is derived from an EMBL/GenBank/DDBJ whole genome shotgun (WGS) entry which is preliminary data.</text>
</comment>
<accession>A0A2I0K2V4</accession>
<name>A0A2I0K2V4_PUNGR</name>
<dbReference type="Proteomes" id="UP000233551">
    <property type="component" value="Unassembled WGS sequence"/>
</dbReference>